<dbReference type="EMBL" id="BAAABM010000054">
    <property type="protein sequence ID" value="GAA0360472.1"/>
    <property type="molecule type" value="Genomic_DNA"/>
</dbReference>
<proteinExistence type="predicted"/>
<dbReference type="Proteomes" id="UP001501822">
    <property type="component" value="Unassembled WGS sequence"/>
</dbReference>
<protein>
    <submittedName>
        <fullName evidence="1">Uncharacterized protein</fullName>
    </submittedName>
</protein>
<accession>A0ABN0XCU3</accession>
<sequence length="81" mass="8835">MAETAIERLEHHLGGCVELPVLGRVELPPPERLVYYAGLGLLAVLEVVEWPVALVIGTGHLLADQRHRRALHALGEALEEA</sequence>
<keyword evidence="2" id="KW-1185">Reference proteome</keyword>
<comment type="caution">
    <text evidence="1">The sequence shown here is derived from an EMBL/GenBank/DDBJ whole genome shotgun (WGS) entry which is preliminary data.</text>
</comment>
<organism evidence="1 2">
    <name type="scientific">Actinoallomurus spadix</name>
    <dbReference type="NCBI Taxonomy" id="79912"/>
    <lineage>
        <taxon>Bacteria</taxon>
        <taxon>Bacillati</taxon>
        <taxon>Actinomycetota</taxon>
        <taxon>Actinomycetes</taxon>
        <taxon>Streptosporangiales</taxon>
        <taxon>Thermomonosporaceae</taxon>
        <taxon>Actinoallomurus</taxon>
    </lineage>
</organism>
<dbReference type="RefSeq" id="WP_252805743.1">
    <property type="nucleotide sequence ID" value="NZ_BAAABM010000054.1"/>
</dbReference>
<reference evidence="1 2" key="1">
    <citation type="journal article" date="2019" name="Int. J. Syst. Evol. Microbiol.">
        <title>The Global Catalogue of Microorganisms (GCM) 10K type strain sequencing project: providing services to taxonomists for standard genome sequencing and annotation.</title>
        <authorList>
            <consortium name="The Broad Institute Genomics Platform"/>
            <consortium name="The Broad Institute Genome Sequencing Center for Infectious Disease"/>
            <person name="Wu L."/>
            <person name="Ma J."/>
        </authorList>
    </citation>
    <scope>NUCLEOTIDE SEQUENCE [LARGE SCALE GENOMIC DNA]</scope>
    <source>
        <strain evidence="1 2">JCM 3146</strain>
    </source>
</reference>
<evidence type="ECO:0000313" key="2">
    <source>
        <dbReference type="Proteomes" id="UP001501822"/>
    </source>
</evidence>
<name>A0ABN0XCU3_9ACTN</name>
<gene>
    <name evidence="1" type="ORF">GCM10010151_57880</name>
</gene>
<evidence type="ECO:0000313" key="1">
    <source>
        <dbReference type="EMBL" id="GAA0360472.1"/>
    </source>
</evidence>